<comment type="similarity">
    <text evidence="4">Belongs to the queuine tRNA-ribosyltransferase family.</text>
</comment>
<evidence type="ECO:0000256" key="3">
    <source>
        <dbReference type="ARBA" id="ARBA00022694"/>
    </source>
</evidence>
<dbReference type="InterPro" id="IPR050076">
    <property type="entry name" value="ArchSynthase1/Queuine_TRR"/>
</dbReference>
<dbReference type="PANTHER" id="PTHR46499:SF1">
    <property type="entry name" value="QUEUINE TRNA-RIBOSYLTRANSFERASE"/>
    <property type="match status" value="1"/>
</dbReference>
<feature type="binding site" evidence="4">
    <location>
        <position position="310"/>
    </location>
    <ligand>
        <name>Zn(2+)</name>
        <dbReference type="ChEBI" id="CHEBI:29105"/>
    </ligand>
</feature>
<dbReference type="EMBL" id="CP072642">
    <property type="protein sequence ID" value="QUV94221.1"/>
    <property type="molecule type" value="Genomic_DNA"/>
</dbReference>
<dbReference type="NCBIfam" id="TIGR00430">
    <property type="entry name" value="Q_tRNA_tgt"/>
    <property type="match status" value="1"/>
</dbReference>
<dbReference type="InterPro" id="IPR004803">
    <property type="entry name" value="TGT"/>
</dbReference>
<proteinExistence type="inferred from homology"/>
<dbReference type="GO" id="GO:0016757">
    <property type="term" value="F:glycosyltransferase activity"/>
    <property type="evidence" value="ECO:0007669"/>
    <property type="project" value="UniProtKB-KW"/>
</dbReference>
<feature type="binding site" evidence="4">
    <location>
        <position position="313"/>
    </location>
    <ligand>
        <name>Zn(2+)</name>
        <dbReference type="ChEBI" id="CHEBI:29105"/>
    </ligand>
</feature>
<feature type="binding site" evidence="4">
    <location>
        <position position="220"/>
    </location>
    <ligand>
        <name>substrate</name>
    </ligand>
</feature>
<feature type="binding site" evidence="4">
    <location>
        <position position="147"/>
    </location>
    <ligand>
        <name>substrate</name>
    </ligand>
</feature>
<dbReference type="NCBIfam" id="TIGR00449">
    <property type="entry name" value="tgt_general"/>
    <property type="match status" value="1"/>
</dbReference>
<feature type="domain" description="tRNA-guanine(15) transglycosylase-like" evidence="5">
    <location>
        <begin position="15"/>
        <end position="370"/>
    </location>
</feature>
<comment type="catalytic activity">
    <reaction evidence="4">
        <text>7-aminomethyl-7-carbaguanine + guanosine(34) in tRNA = 7-aminomethyl-7-carbaguanosine(34) in tRNA + guanine</text>
        <dbReference type="Rhea" id="RHEA:24104"/>
        <dbReference type="Rhea" id="RHEA-COMP:10341"/>
        <dbReference type="Rhea" id="RHEA-COMP:10342"/>
        <dbReference type="ChEBI" id="CHEBI:16235"/>
        <dbReference type="ChEBI" id="CHEBI:58703"/>
        <dbReference type="ChEBI" id="CHEBI:74269"/>
        <dbReference type="ChEBI" id="CHEBI:82833"/>
        <dbReference type="EC" id="2.4.2.29"/>
    </reaction>
</comment>
<evidence type="ECO:0000313" key="7">
    <source>
        <dbReference type="Proteomes" id="UP000677668"/>
    </source>
</evidence>
<feature type="binding site" evidence="4">
    <location>
        <begin position="93"/>
        <end position="97"/>
    </location>
    <ligand>
        <name>substrate</name>
    </ligand>
</feature>
<feature type="region of interest" description="RNA binding; important for wobble base 34 recognition" evidence="4">
    <location>
        <begin position="275"/>
        <end position="279"/>
    </location>
</feature>
<evidence type="ECO:0000256" key="1">
    <source>
        <dbReference type="ARBA" id="ARBA00022676"/>
    </source>
</evidence>
<feature type="binding site" evidence="4">
    <location>
        <position position="193"/>
    </location>
    <ligand>
        <name>substrate</name>
    </ligand>
</feature>
<comment type="cofactor">
    <cofactor evidence="4">
        <name>Zn(2+)</name>
        <dbReference type="ChEBI" id="CHEBI:29105"/>
    </cofactor>
    <text evidence="4">Binds 1 zinc ion per subunit.</text>
</comment>
<feature type="binding site" evidence="4">
    <location>
        <position position="339"/>
    </location>
    <ligand>
        <name>Zn(2+)</name>
        <dbReference type="ChEBI" id="CHEBI:29105"/>
    </ligand>
</feature>
<organism evidence="6 7">
    <name type="scientific">Chloracidobacterium sp. N</name>
    <dbReference type="NCBI Taxonomy" id="2821540"/>
    <lineage>
        <taxon>Bacteria</taxon>
        <taxon>Pseudomonadati</taxon>
        <taxon>Acidobacteriota</taxon>
        <taxon>Terriglobia</taxon>
        <taxon>Terriglobales</taxon>
        <taxon>Acidobacteriaceae</taxon>
        <taxon>Chloracidobacterium</taxon>
        <taxon>Chloracidobacterium aggregatum</taxon>
    </lineage>
</organism>
<reference evidence="6 7" key="1">
    <citation type="submission" date="2021-03" db="EMBL/GenBank/DDBJ databases">
        <title>Genomic and phenotypic characterization of Chloracidobacterium isolates provides evidence for multiple species.</title>
        <authorList>
            <person name="Saini M.K."/>
            <person name="Costas A.M.G."/>
            <person name="Tank M."/>
            <person name="Bryant D.A."/>
        </authorList>
    </citation>
    <scope>NUCLEOTIDE SEQUENCE [LARGE SCALE GENOMIC DNA]</scope>
    <source>
        <strain evidence="6 7">N</strain>
    </source>
</reference>
<comment type="subunit">
    <text evidence="4">Homodimer. Within each dimer, one monomer is responsible for RNA recognition and catalysis, while the other monomer binds to the replacement base PreQ1.</text>
</comment>
<keyword evidence="4" id="KW-0671">Queuosine biosynthesis</keyword>
<name>A0ABX8B406_9BACT</name>
<sequence>MSLRFELLASDAGTAARRGRITTTRSVIETPVFMPVGTAATVKALTQDMLEALDARIILANTYHLFLRPGHEVIRELGGLHRFMSWPRSILTDSGGYQVFSLGELRTISEEGVTFRSHLDGARLLLSPEVSMEVQIALGSDIVMAFDECPPYPASPEQVQCSLELTERWARRCRTYFDAHADRERQSLFGIVQGGVYPELRARSLEGLLEIGFEGYAIGGLSVGEEKHLMYDTTEFIAPRLPADKPRYLMGVGTPADLVESVARGVDMFDCVMPTRHARNGTVFTTTGRLNLRNARYVRDEQPLDPDCTCAVCRRYSRAYLAHLLRTGEILASVLATYHNVYHYLDLMRQIRHALEQGGFGRFRADFHRRQLSSEESLST</sequence>
<keyword evidence="4" id="KW-0862">Zinc</keyword>
<evidence type="ECO:0000313" key="6">
    <source>
        <dbReference type="EMBL" id="QUV94221.1"/>
    </source>
</evidence>
<keyword evidence="7" id="KW-1185">Reference proteome</keyword>
<dbReference type="InterPro" id="IPR002616">
    <property type="entry name" value="tRNA_ribo_trans-like"/>
</dbReference>
<feature type="binding site" evidence="4">
    <location>
        <position position="308"/>
    </location>
    <ligand>
        <name>Zn(2+)</name>
        <dbReference type="ChEBI" id="CHEBI:29105"/>
    </ligand>
</feature>
<dbReference type="HAMAP" id="MF_00168">
    <property type="entry name" value="Q_tRNA_Tgt"/>
    <property type="match status" value="1"/>
</dbReference>
<feature type="active site" description="Proton acceptor" evidence="4">
    <location>
        <position position="93"/>
    </location>
</feature>
<gene>
    <name evidence="4 6" type="primary">tgt</name>
    <name evidence="6" type="ORF">J8C05_01845</name>
</gene>
<feature type="region of interest" description="RNA binding" evidence="4">
    <location>
        <begin position="251"/>
        <end position="257"/>
    </location>
</feature>
<comment type="function">
    <text evidence="4">Catalyzes the base-exchange of a guanine (G) residue with the queuine precursor 7-aminomethyl-7-deazaguanine (PreQ1) at position 34 (anticodon wobble position) in tRNAs with GU(N) anticodons (tRNA-Asp, -Asn, -His and -Tyr). Catalysis occurs through a double-displacement mechanism. The nucleophile active site attacks the C1' of nucleotide 34 to detach the guanine base from the RNA, forming a covalent enzyme-RNA intermediate. The proton acceptor active site deprotonates the incoming PreQ1, allowing a nucleophilic attack on the C1' of the ribose to form the product. After dissociation, two additional enzymatic reactions on the tRNA convert PreQ1 to queuine (Q), resulting in the hypermodified nucleoside queuosine (7-(((4,5-cis-dihydroxy-2-cyclopenten-1-yl)amino)methyl)-7-deazaguanosine).</text>
</comment>
<keyword evidence="3 4" id="KW-0819">tRNA processing</keyword>
<protein>
    <recommendedName>
        <fullName evidence="4">Queuine tRNA-ribosyltransferase</fullName>
        <ecNumber evidence="4">2.4.2.29</ecNumber>
    </recommendedName>
    <alternativeName>
        <fullName evidence="4">Guanine insertion enzyme</fullName>
    </alternativeName>
    <alternativeName>
        <fullName evidence="4">tRNA-guanine transglycosylase</fullName>
    </alternativeName>
</protein>
<dbReference type="Pfam" id="PF01702">
    <property type="entry name" value="TGT"/>
    <property type="match status" value="1"/>
</dbReference>
<accession>A0ABX8B406</accession>
<evidence type="ECO:0000259" key="5">
    <source>
        <dbReference type="Pfam" id="PF01702"/>
    </source>
</evidence>
<keyword evidence="2 4" id="KW-0808">Transferase</keyword>
<dbReference type="SUPFAM" id="SSF51713">
    <property type="entry name" value="tRNA-guanine transglycosylase"/>
    <property type="match status" value="1"/>
</dbReference>
<evidence type="ECO:0000256" key="2">
    <source>
        <dbReference type="ARBA" id="ARBA00022679"/>
    </source>
</evidence>
<dbReference type="EC" id="2.4.2.29" evidence="4"/>
<dbReference type="InterPro" id="IPR036511">
    <property type="entry name" value="TGT-like_sf"/>
</dbReference>
<dbReference type="Gene3D" id="3.20.20.105">
    <property type="entry name" value="Queuine tRNA-ribosyltransferase-like"/>
    <property type="match status" value="1"/>
</dbReference>
<dbReference type="PANTHER" id="PTHR46499">
    <property type="entry name" value="QUEUINE TRNA-RIBOSYLTRANSFERASE"/>
    <property type="match status" value="1"/>
</dbReference>
<feature type="active site" description="Nucleophile" evidence="4">
    <location>
        <position position="270"/>
    </location>
</feature>
<dbReference type="Proteomes" id="UP000677668">
    <property type="component" value="Chromosome 1"/>
</dbReference>
<keyword evidence="4" id="KW-0479">Metal-binding</keyword>
<evidence type="ECO:0000256" key="4">
    <source>
        <dbReference type="HAMAP-Rule" id="MF_00168"/>
    </source>
</evidence>
<comment type="pathway">
    <text evidence="4">tRNA modification; tRNA-queuosine biosynthesis.</text>
</comment>
<keyword evidence="1 4" id="KW-0328">Glycosyltransferase</keyword>
<dbReference type="RefSeq" id="WP_211422528.1">
    <property type="nucleotide sequence ID" value="NZ_CP072642.1"/>
</dbReference>